<evidence type="ECO:0000313" key="2">
    <source>
        <dbReference type="EMBL" id="EMI21369.1"/>
    </source>
</evidence>
<feature type="domain" description="HTH cro/C1-type" evidence="1">
    <location>
        <begin position="30"/>
        <end position="84"/>
    </location>
</feature>
<dbReference type="InterPro" id="IPR010982">
    <property type="entry name" value="Lambda_DNA-bd_dom_sf"/>
</dbReference>
<dbReference type="SMART" id="SM00530">
    <property type="entry name" value="HTH_XRE"/>
    <property type="match status" value="1"/>
</dbReference>
<dbReference type="Gene3D" id="1.10.260.40">
    <property type="entry name" value="lambda repressor-like DNA-binding domains"/>
    <property type="match status" value="1"/>
</dbReference>
<dbReference type="Proteomes" id="UP000011991">
    <property type="component" value="Unassembled WGS sequence"/>
</dbReference>
<dbReference type="AlphaFoldDB" id="M5S5A8"/>
<comment type="caution">
    <text evidence="2">The sequence shown here is derived from an EMBL/GenBank/DDBJ whole genome shotgun (WGS) entry which is preliminary data.</text>
</comment>
<sequence>MAQSDQVGCQFQFIPHTSEYREMPKGSIKISQTRKELGLSQLQLAVQAGVAVRTLQFAEAGKRHLSAKMLRRIADALSLPYEEVISDTSQKDDQFDAWPWSLSQFIQSKTVPSDEAFCENEADACGVIQRMRDSWRMHLDGSDPTEDDRLFVAADKKLNERYGSYEDRYLAVWRRHPQSILLAAADGKRYGASVVLPVTDSAYERLRDGVISFMDIGPDDILDESQNLVLDSAVEFKDAGGSAWYKVTDSLSYAVFCQIAMLSIDPMAEDFRMVSFGASPINIRRLKSIGFQECGTTMPEFNFPICEFAQQHSDESDDTYTRVSTTSHYAHLFHRVVGSRFRSVTRRRVITNSLRAFQCIVKPASDDRAYDSACSVA</sequence>
<dbReference type="GO" id="GO:0003677">
    <property type="term" value="F:DNA binding"/>
    <property type="evidence" value="ECO:0007669"/>
    <property type="project" value="InterPro"/>
</dbReference>
<dbReference type="Pfam" id="PF01381">
    <property type="entry name" value="HTH_3"/>
    <property type="match status" value="1"/>
</dbReference>
<proteinExistence type="predicted"/>
<keyword evidence="3" id="KW-1185">Reference proteome</keyword>
<dbReference type="EMBL" id="ANOG01000253">
    <property type="protein sequence ID" value="EMI21369.1"/>
    <property type="molecule type" value="Genomic_DNA"/>
</dbReference>
<dbReference type="PROSITE" id="PS50943">
    <property type="entry name" value="HTH_CROC1"/>
    <property type="match status" value="1"/>
</dbReference>
<reference evidence="2 3" key="1">
    <citation type="journal article" date="2013" name="Mar. Genomics">
        <title>Expression of sulfatases in Rhodopirellula baltica and the diversity of sulfatases in the genus Rhodopirellula.</title>
        <authorList>
            <person name="Wegner C.E."/>
            <person name="Richter-Heitmann T."/>
            <person name="Klindworth A."/>
            <person name="Klockow C."/>
            <person name="Richter M."/>
            <person name="Achstetter T."/>
            <person name="Glockner F.O."/>
            <person name="Harder J."/>
        </authorList>
    </citation>
    <scope>NUCLEOTIDE SEQUENCE [LARGE SCALE GENOMIC DNA]</scope>
    <source>
        <strain evidence="2 3">SM1</strain>
    </source>
</reference>
<protein>
    <submittedName>
        <fullName evidence="2">Transcription regulator</fullName>
    </submittedName>
</protein>
<name>M5S5A8_9BACT</name>
<dbReference type="SUPFAM" id="SSF47413">
    <property type="entry name" value="lambda repressor-like DNA-binding domains"/>
    <property type="match status" value="1"/>
</dbReference>
<evidence type="ECO:0000313" key="3">
    <source>
        <dbReference type="Proteomes" id="UP000011991"/>
    </source>
</evidence>
<dbReference type="PATRIC" id="fig|1265738.3.peg.1699"/>
<evidence type="ECO:0000259" key="1">
    <source>
        <dbReference type="PROSITE" id="PS50943"/>
    </source>
</evidence>
<gene>
    <name evidence="2" type="ORF">RMSM_01707</name>
</gene>
<accession>M5S5A8</accession>
<dbReference type="InterPro" id="IPR001387">
    <property type="entry name" value="Cro/C1-type_HTH"/>
</dbReference>
<dbReference type="CDD" id="cd00093">
    <property type="entry name" value="HTH_XRE"/>
    <property type="match status" value="1"/>
</dbReference>
<organism evidence="2 3">
    <name type="scientific">Rhodopirellula maiorica SM1</name>
    <dbReference type="NCBI Taxonomy" id="1265738"/>
    <lineage>
        <taxon>Bacteria</taxon>
        <taxon>Pseudomonadati</taxon>
        <taxon>Planctomycetota</taxon>
        <taxon>Planctomycetia</taxon>
        <taxon>Pirellulales</taxon>
        <taxon>Pirellulaceae</taxon>
        <taxon>Novipirellula</taxon>
    </lineage>
</organism>